<accession>A0AA39N9K0</accession>
<reference evidence="1" key="1">
    <citation type="submission" date="2023-06" db="EMBL/GenBank/DDBJ databases">
        <authorList>
            <consortium name="Lawrence Berkeley National Laboratory"/>
            <person name="Ahrendt S."/>
            <person name="Sahu N."/>
            <person name="Indic B."/>
            <person name="Wong-Bajracharya J."/>
            <person name="Merenyi Z."/>
            <person name="Ke H.-M."/>
            <person name="Monk M."/>
            <person name="Kocsube S."/>
            <person name="Drula E."/>
            <person name="Lipzen A."/>
            <person name="Balint B."/>
            <person name="Henrissat B."/>
            <person name="Andreopoulos B."/>
            <person name="Martin F.M."/>
            <person name="Harder C.B."/>
            <person name="Rigling D."/>
            <person name="Ford K.L."/>
            <person name="Foster G.D."/>
            <person name="Pangilinan J."/>
            <person name="Papanicolaou A."/>
            <person name="Barry K."/>
            <person name="LaButti K."/>
            <person name="Viragh M."/>
            <person name="Koriabine M."/>
            <person name="Yan M."/>
            <person name="Riley R."/>
            <person name="Champramary S."/>
            <person name="Plett K.L."/>
            <person name="Tsai I.J."/>
            <person name="Slot J."/>
            <person name="Sipos G."/>
            <person name="Plett J."/>
            <person name="Nagy L.G."/>
            <person name="Grigoriev I.V."/>
        </authorList>
    </citation>
    <scope>NUCLEOTIDE SEQUENCE</scope>
    <source>
        <strain evidence="1">ICMP 16352</strain>
    </source>
</reference>
<comment type="caution">
    <text evidence="1">The sequence shown here is derived from an EMBL/GenBank/DDBJ whole genome shotgun (WGS) entry which is preliminary data.</text>
</comment>
<protein>
    <submittedName>
        <fullName evidence="1">Uncharacterized protein</fullName>
    </submittedName>
</protein>
<gene>
    <name evidence="1" type="ORF">IW261DRAFT_1576832</name>
</gene>
<sequence length="289" mass="32675">MFDQRHIAPDKRSHVPSDWYNPLAEPVGCSWSNNSCAYNTVTFVLYNTWNADQDGIGADFAELGNRWMDLSTMAFRKFTLREYMLEEVQDYLRCSLSREYPGEFVFGANTSVEALTMRMFRSNGIFSVSDKVCGSVHATPVSSQQCCVVMLHSTAPLQWNTLQQFLDNTLSVLSCHAHCDTCDALLCKCTTYNIAPPLLCMAVAFNDVMPGLSVRLTTSIGITEYRLAGIMYYRELHFTARYINSDLIVWFNDGMVQHRHATREGPAQHVDLAIDLNGKTPDSLIYVRT</sequence>
<keyword evidence="2" id="KW-1185">Reference proteome</keyword>
<dbReference type="EMBL" id="JAUEPR010000143">
    <property type="protein sequence ID" value="KAK0461529.1"/>
    <property type="molecule type" value="Genomic_DNA"/>
</dbReference>
<dbReference type="AlphaFoldDB" id="A0AA39N9K0"/>
<name>A0AA39N9K0_9AGAR</name>
<evidence type="ECO:0000313" key="2">
    <source>
        <dbReference type="Proteomes" id="UP001175227"/>
    </source>
</evidence>
<organism evidence="1 2">
    <name type="scientific">Armillaria novae-zelandiae</name>
    <dbReference type="NCBI Taxonomy" id="153914"/>
    <lineage>
        <taxon>Eukaryota</taxon>
        <taxon>Fungi</taxon>
        <taxon>Dikarya</taxon>
        <taxon>Basidiomycota</taxon>
        <taxon>Agaricomycotina</taxon>
        <taxon>Agaricomycetes</taxon>
        <taxon>Agaricomycetidae</taxon>
        <taxon>Agaricales</taxon>
        <taxon>Marasmiineae</taxon>
        <taxon>Physalacriaceae</taxon>
        <taxon>Armillaria</taxon>
    </lineage>
</organism>
<evidence type="ECO:0000313" key="1">
    <source>
        <dbReference type="EMBL" id="KAK0461529.1"/>
    </source>
</evidence>
<proteinExistence type="predicted"/>
<dbReference type="Proteomes" id="UP001175227">
    <property type="component" value="Unassembled WGS sequence"/>
</dbReference>